<comment type="caution">
    <text evidence="1">The sequence shown here is derived from an EMBL/GenBank/DDBJ whole genome shotgun (WGS) entry which is preliminary data.</text>
</comment>
<evidence type="ECO:0000313" key="1">
    <source>
        <dbReference type="EMBL" id="GAB63094.1"/>
    </source>
</evidence>
<dbReference type="eggNOG" id="ENOG502ZA34">
    <property type="taxonomic scope" value="Bacteria"/>
</dbReference>
<dbReference type="STRING" id="247490.KSU1_C1498"/>
<dbReference type="AlphaFoldDB" id="I3IMZ9"/>
<dbReference type="Proteomes" id="UP000002985">
    <property type="component" value="Unassembled WGS sequence"/>
</dbReference>
<evidence type="ECO:0000313" key="2">
    <source>
        <dbReference type="Proteomes" id="UP000002985"/>
    </source>
</evidence>
<organism evidence="1 2">
    <name type="scientific">Candidatus Jettenia caeni</name>
    <dbReference type="NCBI Taxonomy" id="247490"/>
    <lineage>
        <taxon>Bacteria</taxon>
        <taxon>Pseudomonadati</taxon>
        <taxon>Planctomycetota</taxon>
        <taxon>Candidatus Brocadiia</taxon>
        <taxon>Candidatus Brocadiales</taxon>
        <taxon>Candidatus Brocadiaceae</taxon>
        <taxon>Candidatus Jettenia</taxon>
    </lineage>
</organism>
<dbReference type="EMBL" id="BAFH01000003">
    <property type="protein sequence ID" value="GAB63094.1"/>
    <property type="molecule type" value="Genomic_DNA"/>
</dbReference>
<dbReference type="OrthoDB" id="1733178at2"/>
<name>I3IMZ9_9BACT</name>
<protein>
    <recommendedName>
        <fullName evidence="3">Phage portal protein</fullName>
    </recommendedName>
</protein>
<sequence>MKVFGFEIQKAKAKAASGVSSAPQFKPYPAQGWMTSWFQDCFLRKVSGDFYEILREGIPIIDSAIRRLISLDGTIKIIGDNGALVRELEDFCLSVPVNDKQKGIHAFLENASNEKFEQGFALAEFVATKDLRDIAGLRVADSKQIVFRKNAEGIAEAWYRYPGYAPTRAYSKPESVVEQILTSTYNQVVWIHGMYEEKLNPENKLYFSINNENSDPYGVSIMRSMEFVAKILMTMQNSIMNVWERFGDPSFHVKYKTTKRDLSGDDVEKRRQKIQTDFDTAIRAKRAGKSADFVTAVNTDADVLIEVIGHDNQILQLDVPARHVLEQIVSKTNLPAWMLGIYWSTTERMATLEVESALQDAKIRQLSMLPEFIRLFSIVLKLRGRKWKTVTTDVEKPGDWGIVFETPNLRDLVSQAQARFLNAQADMMQNGVNTNSTQTNVTVGGASVEINGMKFPLNGLNRLSGSSRSSCEHHKELNRPTPWPELDKVEDEYEEKLKADWKGLQERVFEILRLSEDGKDKALNPPCPPLGKGGDNFHLGKGGDGFHLGKGGKEIFLSKGGKEIPDVPSADNFDFSEEQRKAIMQALKDLLGTYDWKDTNSAVRFYYGQAYSLGLIQAAKLLGKDRPILDIIKNREIFDEIAKNGFKLVKNNATSAIVDKIIPAIEDQVAAGANSRHVAARLEKLFGDKNSDWERLARSEMSMAAENAKIDEWGEWGVDTGKAVVPVKDTHPRCRCSNSVKDIDGKLIMVFVPAPDACPICMALAQ</sequence>
<evidence type="ECO:0008006" key="3">
    <source>
        <dbReference type="Google" id="ProtNLM"/>
    </source>
</evidence>
<proteinExistence type="predicted"/>
<reference evidence="1 2" key="1">
    <citation type="journal article" date="2012" name="FEBS Lett.">
        <title>Anammox organism KSU-1 expresses a NirK-type copper-containing nitrite reductase instead of a NirS-type with cytochrome cd1.</title>
        <authorList>
            <person name="Hira D."/>
            <person name="Toh H."/>
            <person name="Migita C.T."/>
            <person name="Okubo H."/>
            <person name="Nishiyama T."/>
            <person name="Hattori M."/>
            <person name="Furukawa K."/>
            <person name="Fujii T."/>
        </authorList>
    </citation>
    <scope>NUCLEOTIDE SEQUENCE [LARGE SCALE GENOMIC DNA]</scope>
</reference>
<accession>I3IMZ9</accession>
<gene>
    <name evidence="1" type="ORF">KSU1_C1498</name>
</gene>
<keyword evidence="2" id="KW-1185">Reference proteome</keyword>